<dbReference type="PRINTS" id="PR00344">
    <property type="entry name" value="BCTRLSENSOR"/>
</dbReference>
<dbReference type="Pfam" id="PF00072">
    <property type="entry name" value="Response_reg"/>
    <property type="match status" value="1"/>
</dbReference>
<evidence type="ECO:0000256" key="3">
    <source>
        <dbReference type="ARBA" id="ARBA00022553"/>
    </source>
</evidence>
<evidence type="ECO:0000256" key="2">
    <source>
        <dbReference type="ARBA" id="ARBA00012438"/>
    </source>
</evidence>
<keyword evidence="11" id="KW-1133">Transmembrane helix</keyword>
<dbReference type="STRING" id="349521.HCH_02306"/>
<evidence type="ECO:0000256" key="9">
    <source>
        <dbReference type="PROSITE-ProRule" id="PRU00169"/>
    </source>
</evidence>
<dbReference type="InterPro" id="IPR004358">
    <property type="entry name" value="Sig_transdc_His_kin-like_C"/>
</dbReference>
<dbReference type="AlphaFoldDB" id="Q2SJP5"/>
<dbReference type="RefSeq" id="WP_011396198.1">
    <property type="nucleotide sequence ID" value="NC_007645.1"/>
</dbReference>
<feature type="domain" description="Response regulatory" evidence="13">
    <location>
        <begin position="668"/>
        <end position="784"/>
    </location>
</feature>
<evidence type="ECO:0000259" key="13">
    <source>
        <dbReference type="PROSITE" id="PS50110"/>
    </source>
</evidence>
<dbReference type="PROSITE" id="PS50110">
    <property type="entry name" value="RESPONSE_REGULATORY"/>
    <property type="match status" value="1"/>
</dbReference>
<dbReference type="Gene3D" id="1.10.287.130">
    <property type="match status" value="1"/>
</dbReference>
<evidence type="ECO:0000259" key="12">
    <source>
        <dbReference type="PROSITE" id="PS50109"/>
    </source>
</evidence>
<organism evidence="14 15">
    <name type="scientific">Hahella chejuensis (strain KCTC 2396)</name>
    <dbReference type="NCBI Taxonomy" id="349521"/>
    <lineage>
        <taxon>Bacteria</taxon>
        <taxon>Pseudomonadati</taxon>
        <taxon>Pseudomonadota</taxon>
        <taxon>Gammaproteobacteria</taxon>
        <taxon>Oceanospirillales</taxon>
        <taxon>Hahellaceae</taxon>
        <taxon>Hahella</taxon>
    </lineage>
</organism>
<comment type="catalytic activity">
    <reaction evidence="1">
        <text>ATP + protein L-histidine = ADP + protein N-phospho-L-histidine.</text>
        <dbReference type="EC" id="2.7.13.3"/>
    </reaction>
</comment>
<dbReference type="InterPro" id="IPR001789">
    <property type="entry name" value="Sig_transdc_resp-reg_receiver"/>
</dbReference>
<dbReference type="SUPFAM" id="SSF52172">
    <property type="entry name" value="CheY-like"/>
    <property type="match status" value="1"/>
</dbReference>
<dbReference type="HOGENOM" id="CLU_000445_104_15_6"/>
<dbReference type="InterPro" id="IPR036890">
    <property type="entry name" value="HATPase_C_sf"/>
</dbReference>
<dbReference type="eggNOG" id="COG3850">
    <property type="taxonomic scope" value="Bacteria"/>
</dbReference>
<keyword evidence="11" id="KW-0812">Transmembrane</keyword>
<dbReference type="KEGG" id="hch:HCH_02306"/>
<keyword evidence="8" id="KW-0902">Two-component regulatory system</keyword>
<name>Q2SJP5_HAHCH</name>
<dbReference type="eggNOG" id="COG2205">
    <property type="taxonomic scope" value="Bacteria"/>
</dbReference>
<dbReference type="Gene3D" id="3.30.565.10">
    <property type="entry name" value="Histidine kinase-like ATPase, C-terminal domain"/>
    <property type="match status" value="1"/>
</dbReference>
<keyword evidence="6 14" id="KW-0418">Kinase</keyword>
<feature type="domain" description="Histidine kinase" evidence="12">
    <location>
        <begin position="298"/>
        <end position="515"/>
    </location>
</feature>
<dbReference type="InterPro" id="IPR011006">
    <property type="entry name" value="CheY-like_superfamily"/>
</dbReference>
<evidence type="ECO:0000256" key="4">
    <source>
        <dbReference type="ARBA" id="ARBA00022679"/>
    </source>
</evidence>
<keyword evidence="3 9" id="KW-0597">Phosphoprotein</keyword>
<evidence type="ECO:0000256" key="1">
    <source>
        <dbReference type="ARBA" id="ARBA00000085"/>
    </source>
</evidence>
<dbReference type="Proteomes" id="UP000000238">
    <property type="component" value="Chromosome"/>
</dbReference>
<dbReference type="GO" id="GO:0000155">
    <property type="term" value="F:phosphorelay sensor kinase activity"/>
    <property type="evidence" value="ECO:0007669"/>
    <property type="project" value="InterPro"/>
</dbReference>
<evidence type="ECO:0000256" key="10">
    <source>
        <dbReference type="SAM" id="Coils"/>
    </source>
</evidence>
<dbReference type="EMBL" id="CP000155">
    <property type="protein sequence ID" value="ABC29129.1"/>
    <property type="molecule type" value="Genomic_DNA"/>
</dbReference>
<keyword evidence="15" id="KW-1185">Reference proteome</keyword>
<evidence type="ECO:0000256" key="5">
    <source>
        <dbReference type="ARBA" id="ARBA00022741"/>
    </source>
</evidence>
<dbReference type="PANTHER" id="PTHR45339">
    <property type="entry name" value="HYBRID SIGNAL TRANSDUCTION HISTIDINE KINASE J"/>
    <property type="match status" value="1"/>
</dbReference>
<dbReference type="eggNOG" id="COG0784">
    <property type="taxonomic scope" value="Bacteria"/>
</dbReference>
<dbReference type="CDD" id="cd00082">
    <property type="entry name" value="HisKA"/>
    <property type="match status" value="1"/>
</dbReference>
<dbReference type="PANTHER" id="PTHR45339:SF1">
    <property type="entry name" value="HYBRID SIGNAL TRANSDUCTION HISTIDINE KINASE J"/>
    <property type="match status" value="1"/>
</dbReference>
<accession>Q2SJP5</accession>
<feature type="transmembrane region" description="Helical" evidence="11">
    <location>
        <begin position="18"/>
        <end position="39"/>
    </location>
</feature>
<dbReference type="SUPFAM" id="SSF47384">
    <property type="entry name" value="Homodimeric domain of signal transducing histidine kinase"/>
    <property type="match status" value="1"/>
</dbReference>
<dbReference type="CDD" id="cd16922">
    <property type="entry name" value="HATPase_EvgS-ArcB-TorS-like"/>
    <property type="match status" value="1"/>
</dbReference>
<dbReference type="SUPFAM" id="SSF55874">
    <property type="entry name" value="ATPase domain of HSP90 chaperone/DNA topoisomerase II/histidine kinase"/>
    <property type="match status" value="1"/>
</dbReference>
<keyword evidence="11" id="KW-0472">Membrane</keyword>
<dbReference type="PROSITE" id="PS50109">
    <property type="entry name" value="HIS_KIN"/>
    <property type="match status" value="1"/>
</dbReference>
<dbReference type="Pfam" id="PF00512">
    <property type="entry name" value="HisKA"/>
    <property type="match status" value="1"/>
</dbReference>
<keyword evidence="7" id="KW-0067">ATP-binding</keyword>
<evidence type="ECO:0000313" key="14">
    <source>
        <dbReference type="EMBL" id="ABC29129.1"/>
    </source>
</evidence>
<dbReference type="SMART" id="SM00387">
    <property type="entry name" value="HATPase_c"/>
    <property type="match status" value="1"/>
</dbReference>
<feature type="coiled-coil region" evidence="10">
    <location>
        <begin position="222"/>
        <end position="259"/>
    </location>
</feature>
<reference evidence="14 15" key="1">
    <citation type="journal article" date="2005" name="Nucleic Acids Res.">
        <title>Genomic blueprint of Hahella chejuensis, a marine microbe producing an algicidal agent.</title>
        <authorList>
            <person name="Jeong H."/>
            <person name="Yim J.H."/>
            <person name="Lee C."/>
            <person name="Choi S.-H."/>
            <person name="Park Y.K."/>
            <person name="Yoon S.H."/>
            <person name="Hur C.-G."/>
            <person name="Kang H.-Y."/>
            <person name="Kim D."/>
            <person name="Lee H.H."/>
            <person name="Park K.H."/>
            <person name="Park S.-H."/>
            <person name="Park H.-S."/>
            <person name="Lee H.K."/>
            <person name="Oh T.K."/>
            <person name="Kim J.F."/>
        </authorList>
    </citation>
    <scope>NUCLEOTIDE SEQUENCE [LARGE SCALE GENOMIC DNA]</scope>
    <source>
        <strain evidence="14 15">KCTC 2396</strain>
    </source>
</reference>
<evidence type="ECO:0000256" key="7">
    <source>
        <dbReference type="ARBA" id="ARBA00022840"/>
    </source>
</evidence>
<gene>
    <name evidence="14" type="ordered locus">HCH_02306</name>
</gene>
<dbReference type="FunFam" id="3.30.565.10:FF:000078">
    <property type="entry name" value="Two-component sensor histidine kinase"/>
    <property type="match status" value="1"/>
</dbReference>
<dbReference type="Gene3D" id="3.40.50.2300">
    <property type="match status" value="1"/>
</dbReference>
<dbReference type="FunFam" id="1.10.287.130:FF:000002">
    <property type="entry name" value="Two-component osmosensing histidine kinase"/>
    <property type="match status" value="1"/>
</dbReference>
<dbReference type="GO" id="GO:0005524">
    <property type="term" value="F:ATP binding"/>
    <property type="evidence" value="ECO:0007669"/>
    <property type="project" value="UniProtKB-KW"/>
</dbReference>
<keyword evidence="10" id="KW-0175">Coiled coil</keyword>
<proteinExistence type="predicted"/>
<dbReference type="InterPro" id="IPR036097">
    <property type="entry name" value="HisK_dim/P_sf"/>
</dbReference>
<evidence type="ECO:0000256" key="11">
    <source>
        <dbReference type="SAM" id="Phobius"/>
    </source>
</evidence>
<keyword evidence="4" id="KW-0808">Transferase</keyword>
<evidence type="ECO:0000256" key="8">
    <source>
        <dbReference type="ARBA" id="ARBA00023012"/>
    </source>
</evidence>
<dbReference type="SMART" id="SM00388">
    <property type="entry name" value="HisKA"/>
    <property type="match status" value="1"/>
</dbReference>
<dbReference type="InterPro" id="IPR003594">
    <property type="entry name" value="HATPase_dom"/>
</dbReference>
<dbReference type="CDD" id="cd17546">
    <property type="entry name" value="REC_hyHK_CKI1_RcsC-like"/>
    <property type="match status" value="1"/>
</dbReference>
<dbReference type="EC" id="2.7.13.3" evidence="2"/>
<dbReference type="Pfam" id="PF02518">
    <property type="entry name" value="HATPase_c"/>
    <property type="match status" value="1"/>
</dbReference>
<dbReference type="InterPro" id="IPR003661">
    <property type="entry name" value="HisK_dim/P_dom"/>
</dbReference>
<evidence type="ECO:0000313" key="15">
    <source>
        <dbReference type="Proteomes" id="UP000000238"/>
    </source>
</evidence>
<sequence length="797" mass="88720">MKISINNRLSFRLARNTVAVALLLGMVLSLIQVIIDFLNEKNSLDAEIRAVVAISHAPASQIAYNIDARLAAELLDGLLEHPSIIHAEIIDTDNRLLASKEREPQTSAYRWLSDLLFQPSRTYTETLFVPQLNDFVLGDLNVVVDTYPSGAEFLKRAAFTLVSGFLRSLILSAVLLILFYIMLTQPLVKVISAVSEVDPETPEKIRLPVPKGHEMDEIGVLVNSTNNQLQAIDENLNKLKKAESRLKTYSEQLEQIVDSRTKELSEKNKQLIKSNHDLRVAKEEAVSRAKARADFLANMSHEIRTPFNGVLGMISLTLEEPLSEKQKEQLNVAYSSGVALLELLNDILDISKVEAGKLTLENIAFDLRKTVEDVSRLLAQNAHAKNVALYTNIDPAFPERVYGDPTRIRQIVSNLTGNAIKFTETGSVTVSLSLLKNQSVEICVSDTGIGIEADRLEFIFSPFSQGDADITRKYGGTGLGLTLCRQLVTHMGGKIEVVSERGRGSSFMVTLPLLADHNTPSPKVDESLFKHHFVLLHQIENRTFECISAELQNWKLPCASYPYEHPQDVQLKEQRFEPNTIILFDSRSLSPLLVEHQDIDNVHMILVARQNIPSDNDAFKAMRIEQMISAPVSRDRLYDTLYKAANPGGASLITEGTDLPEAPVGKKHVLLVEDNQVNQLVAKTILRKLGYEVSIANNGQDALDLVGNDHYDIILMDCHMPVMDGYEATRLIRQNSKYDALPIIAVTANVMQGDKERCLSCGMNDYLTKPYEKKALTQMLAKWLEDPVAAAASSKFA</sequence>
<keyword evidence="5" id="KW-0547">Nucleotide-binding</keyword>
<dbReference type="SMART" id="SM00448">
    <property type="entry name" value="REC"/>
    <property type="match status" value="1"/>
</dbReference>
<evidence type="ECO:0000256" key="6">
    <source>
        <dbReference type="ARBA" id="ARBA00022777"/>
    </source>
</evidence>
<protein>
    <recommendedName>
        <fullName evidence="2">histidine kinase</fullName>
        <ecNumber evidence="2">2.7.13.3</ecNumber>
    </recommendedName>
</protein>
<feature type="modified residue" description="4-aspartylphosphate" evidence="9">
    <location>
        <position position="717"/>
    </location>
</feature>
<dbReference type="InterPro" id="IPR005467">
    <property type="entry name" value="His_kinase_dom"/>
</dbReference>